<feature type="region of interest" description="Disordered" evidence="1">
    <location>
        <begin position="1"/>
        <end position="27"/>
    </location>
</feature>
<gene>
    <name evidence="2" type="ordered locus">KSE_19650</name>
</gene>
<protein>
    <submittedName>
        <fullName evidence="2">Uncharacterized protein</fullName>
    </submittedName>
</protein>
<sequence>MTADQSQAGPPPGGPAQAGPPPGSPDYRYRPCRECPRCTAGTDRAATLERDCWDAFLTGTVAAMAERRRRERHREEEERWY</sequence>
<dbReference type="EMBL" id="AP010968">
    <property type="protein sequence ID" value="BAJ27789.1"/>
    <property type="molecule type" value="Genomic_DNA"/>
</dbReference>
<proteinExistence type="predicted"/>
<dbReference type="Proteomes" id="UP000007076">
    <property type="component" value="Chromosome"/>
</dbReference>
<organism evidence="2 3">
    <name type="scientific">Kitasatospora setae (strain ATCC 33774 / DSM 43861 / JCM 3304 / KCC A-0304 / NBRC 14216 / KM-6054)</name>
    <name type="common">Streptomyces setae</name>
    <dbReference type="NCBI Taxonomy" id="452652"/>
    <lineage>
        <taxon>Bacteria</taxon>
        <taxon>Bacillati</taxon>
        <taxon>Actinomycetota</taxon>
        <taxon>Actinomycetes</taxon>
        <taxon>Kitasatosporales</taxon>
        <taxon>Streptomycetaceae</taxon>
        <taxon>Kitasatospora</taxon>
    </lineage>
</organism>
<reference evidence="2 3" key="1">
    <citation type="journal article" date="2010" name="DNA Res.">
        <title>Genome sequence of Kitasatospora setae NBRC 14216T: an evolutionary snapshot of the family Streptomycetaceae.</title>
        <authorList>
            <person name="Ichikawa N."/>
            <person name="Oguchi A."/>
            <person name="Ikeda H."/>
            <person name="Ishikawa J."/>
            <person name="Kitani S."/>
            <person name="Watanabe Y."/>
            <person name="Nakamura S."/>
            <person name="Katano Y."/>
            <person name="Kishi E."/>
            <person name="Sasagawa M."/>
            <person name="Ankai A."/>
            <person name="Fukui S."/>
            <person name="Hashimoto Y."/>
            <person name="Kamata S."/>
            <person name="Otoguro M."/>
            <person name="Tanikawa S."/>
            <person name="Nihira T."/>
            <person name="Horinouchi S."/>
            <person name="Ohnishi Y."/>
            <person name="Hayakawa M."/>
            <person name="Kuzuyama T."/>
            <person name="Arisawa A."/>
            <person name="Nomoto F."/>
            <person name="Miura H."/>
            <person name="Takahashi Y."/>
            <person name="Fujita N."/>
        </authorList>
    </citation>
    <scope>NUCLEOTIDE SEQUENCE [LARGE SCALE GENOMIC DNA]</scope>
    <source>
        <strain evidence="3">ATCC 33774 / DSM 43861 / JCM 3304 / KCC A-0304 / NBRC 14216 / KM-6054</strain>
    </source>
</reference>
<dbReference type="STRING" id="452652.KSE_19650"/>
<evidence type="ECO:0000256" key="1">
    <source>
        <dbReference type="SAM" id="MobiDB-lite"/>
    </source>
</evidence>
<dbReference type="HOGENOM" id="CLU_2569300_0_0_11"/>
<feature type="compositionally biased region" description="Pro residues" evidence="1">
    <location>
        <begin position="9"/>
        <end position="24"/>
    </location>
</feature>
<dbReference type="RefSeq" id="WP_014135107.1">
    <property type="nucleotide sequence ID" value="NC_016109.1"/>
</dbReference>
<dbReference type="KEGG" id="ksk:KSE_19650"/>
<accession>E4N9A8</accession>
<keyword evidence="3" id="KW-1185">Reference proteome</keyword>
<dbReference type="PATRIC" id="fig|452652.3.peg.1971"/>
<evidence type="ECO:0000313" key="3">
    <source>
        <dbReference type="Proteomes" id="UP000007076"/>
    </source>
</evidence>
<evidence type="ECO:0000313" key="2">
    <source>
        <dbReference type="EMBL" id="BAJ27789.1"/>
    </source>
</evidence>
<dbReference type="AlphaFoldDB" id="E4N9A8"/>
<name>E4N9A8_KITSK</name>